<comment type="caution">
    <text evidence="4">The sequence shown here is derived from an EMBL/GenBank/DDBJ whole genome shotgun (WGS) entry which is preliminary data.</text>
</comment>
<name>A0A401W1H7_STREY</name>
<dbReference type="InterPro" id="IPR011659">
    <property type="entry name" value="WD40"/>
</dbReference>
<feature type="compositionally biased region" description="Low complexity" evidence="2">
    <location>
        <begin position="46"/>
        <end position="57"/>
    </location>
</feature>
<proteinExistence type="inferred from homology"/>
<evidence type="ECO:0000256" key="1">
    <source>
        <dbReference type="ARBA" id="ARBA00009820"/>
    </source>
</evidence>
<comment type="similarity">
    <text evidence="1">Belongs to the TolB family.</text>
</comment>
<dbReference type="InterPro" id="IPR011042">
    <property type="entry name" value="6-blade_b-propeller_TolB-like"/>
</dbReference>
<dbReference type="Gene3D" id="2.120.10.30">
    <property type="entry name" value="TolB, C-terminal domain"/>
    <property type="match status" value="2"/>
</dbReference>
<accession>A0A401W1H7</accession>
<dbReference type="AlphaFoldDB" id="A0A401W1H7"/>
<gene>
    <name evidence="4" type="ORF">GKJPGBOP_02813</name>
</gene>
<sequence length="475" mass="49492">MMTTRTTARRLAAVTGVCALAALLPATTAGARTAPPSGTERVSVTAEGAQADDGSSGAAISADGRYVAFDSDASDLVPGDTNGRSDVFVKDLRTGAVERVNVASDGTQANSWSSTPSLSADGRYVAFASDAANLVPGDTNADTDIFVHDRRTGRTESVTLDGRPPQGRQGNQMPVISANGRYVAFASSREDLVPGDTNGAQDIFVRDRRTGTVTRVSVSVTGGEQAAGPSASPVISYDGRKVGFISKASNLPPKSAQAARQEAEQRRPHSYPFFPHDLDTGRTSVASLSSAGEPVGAWNASLSPDGRYAIFSSQYGEVVPGHPTGRPDLFVRDLVKGTTEQMSRTHDGKQPLTGSSGLGVLSADNRRLYFQSSSPDLVPGDTNGAQDIFVRDLRTGTVERVSVATDGTQAQGYSSSASTDATGRLVAFDSDAADLVPGDTNGVTDVFVRRVGPQARGHGHSAALPIHLEGATMYQ</sequence>
<evidence type="ECO:0000313" key="4">
    <source>
        <dbReference type="EMBL" id="GCD43135.1"/>
    </source>
</evidence>
<protein>
    <submittedName>
        <fullName evidence="4">Uncharacterized protein</fullName>
    </submittedName>
</protein>
<organism evidence="4 5">
    <name type="scientific">Streptomyces paromomycinus</name>
    <name type="common">Streptomyces rimosus subsp. paromomycinus</name>
    <dbReference type="NCBI Taxonomy" id="92743"/>
    <lineage>
        <taxon>Bacteria</taxon>
        <taxon>Bacillati</taxon>
        <taxon>Actinomycetota</taxon>
        <taxon>Actinomycetes</taxon>
        <taxon>Kitasatosporales</taxon>
        <taxon>Streptomycetaceae</taxon>
        <taxon>Streptomyces</taxon>
    </lineage>
</organism>
<evidence type="ECO:0000256" key="3">
    <source>
        <dbReference type="SAM" id="SignalP"/>
    </source>
</evidence>
<feature type="region of interest" description="Disordered" evidence="2">
    <location>
        <begin position="250"/>
        <end position="278"/>
    </location>
</feature>
<dbReference type="PANTHER" id="PTHR36842">
    <property type="entry name" value="PROTEIN TOLB HOMOLOG"/>
    <property type="match status" value="1"/>
</dbReference>
<dbReference type="Proteomes" id="UP000286746">
    <property type="component" value="Unassembled WGS sequence"/>
</dbReference>
<keyword evidence="3" id="KW-0732">Signal</keyword>
<feature type="region of interest" description="Disordered" evidence="2">
    <location>
        <begin position="29"/>
        <end position="57"/>
    </location>
</feature>
<dbReference type="PANTHER" id="PTHR36842:SF2">
    <property type="entry name" value="SLR0505 PROTEIN"/>
    <property type="match status" value="1"/>
</dbReference>
<dbReference type="SUPFAM" id="SSF82171">
    <property type="entry name" value="DPP6 N-terminal domain-like"/>
    <property type="match status" value="1"/>
</dbReference>
<evidence type="ECO:0000256" key="2">
    <source>
        <dbReference type="SAM" id="MobiDB-lite"/>
    </source>
</evidence>
<reference evidence="4 5" key="1">
    <citation type="submission" date="2018-11" db="EMBL/GenBank/DDBJ databases">
        <title>Whole genome sequence of Streptomyces paromomycinus NBRC 15454(T).</title>
        <authorList>
            <person name="Komaki H."/>
            <person name="Tamura T."/>
        </authorList>
    </citation>
    <scope>NUCLEOTIDE SEQUENCE [LARGE SCALE GENOMIC DNA]</scope>
    <source>
        <strain evidence="4 5">NBRC 15454</strain>
    </source>
</reference>
<dbReference type="RefSeq" id="WP_125054338.1">
    <property type="nucleotide sequence ID" value="NZ_BHZD01000001.1"/>
</dbReference>
<keyword evidence="5" id="KW-1185">Reference proteome</keyword>
<dbReference type="Pfam" id="PF07676">
    <property type="entry name" value="PD40"/>
    <property type="match status" value="3"/>
</dbReference>
<feature type="chain" id="PRO_5019433712" evidence="3">
    <location>
        <begin position="32"/>
        <end position="475"/>
    </location>
</feature>
<evidence type="ECO:0000313" key="5">
    <source>
        <dbReference type="Proteomes" id="UP000286746"/>
    </source>
</evidence>
<feature type="signal peptide" evidence="3">
    <location>
        <begin position="1"/>
        <end position="31"/>
    </location>
</feature>
<dbReference type="EMBL" id="BHZD01000001">
    <property type="protein sequence ID" value="GCD43135.1"/>
    <property type="molecule type" value="Genomic_DNA"/>
</dbReference>